<keyword evidence="2" id="KW-1185">Reference proteome</keyword>
<protein>
    <recommendedName>
        <fullName evidence="3">Ribbon-helix-helix protein, CopG family</fullName>
    </recommendedName>
</protein>
<dbReference type="Proteomes" id="UP000262882">
    <property type="component" value="Unassembled WGS sequence"/>
</dbReference>
<proteinExistence type="predicted"/>
<evidence type="ECO:0000313" key="1">
    <source>
        <dbReference type="EMBL" id="RFS81853.1"/>
    </source>
</evidence>
<sequence>MNVELPRTLQDDLTAIAADEGLPLEEALTRAVTDWVRRRREHRARVHTLIQEIMDEDATLLARLGDA</sequence>
<dbReference type="EMBL" id="QVNQ01000011">
    <property type="protein sequence ID" value="RFS81853.1"/>
    <property type="molecule type" value="Genomic_DNA"/>
</dbReference>
<comment type="caution">
    <text evidence="1">The sequence shown here is derived from an EMBL/GenBank/DDBJ whole genome shotgun (WGS) entry which is preliminary data.</text>
</comment>
<dbReference type="AlphaFoldDB" id="A0A372G9U4"/>
<evidence type="ECO:0008006" key="3">
    <source>
        <dbReference type="Google" id="ProtNLM"/>
    </source>
</evidence>
<dbReference type="OrthoDB" id="9866245at2"/>
<name>A0A372G9U4_9ACTN</name>
<dbReference type="RefSeq" id="WP_117403688.1">
    <property type="nucleotide sequence ID" value="NZ_QVNQ01000011.1"/>
</dbReference>
<reference evidence="1 2" key="1">
    <citation type="submission" date="2018-08" db="EMBL/GenBank/DDBJ databases">
        <title>Actinomadura spongicola sp. nov., isolated from marine sponge Leucetta chagosensis.</title>
        <authorList>
            <person name="Li L."/>
            <person name="Lin H.W."/>
        </authorList>
    </citation>
    <scope>NUCLEOTIDE SEQUENCE [LARGE SCALE GENOMIC DNA]</scope>
    <source>
        <strain evidence="1 2">LHW52907</strain>
    </source>
</reference>
<accession>A0A372G9U4</accession>
<gene>
    <name evidence="1" type="ORF">D0T12_29485</name>
</gene>
<organism evidence="1 2">
    <name type="scientific">Actinomadura spongiicola</name>
    <dbReference type="NCBI Taxonomy" id="2303421"/>
    <lineage>
        <taxon>Bacteria</taxon>
        <taxon>Bacillati</taxon>
        <taxon>Actinomycetota</taxon>
        <taxon>Actinomycetes</taxon>
        <taxon>Streptosporangiales</taxon>
        <taxon>Thermomonosporaceae</taxon>
        <taxon>Actinomadura</taxon>
    </lineage>
</organism>
<evidence type="ECO:0000313" key="2">
    <source>
        <dbReference type="Proteomes" id="UP000262882"/>
    </source>
</evidence>